<dbReference type="InterPro" id="IPR036291">
    <property type="entry name" value="NAD(P)-bd_dom_sf"/>
</dbReference>
<dbReference type="SMART" id="SM00822">
    <property type="entry name" value="PKS_KR"/>
    <property type="match status" value="1"/>
</dbReference>
<evidence type="ECO:0000256" key="1">
    <source>
        <dbReference type="ARBA" id="ARBA00006484"/>
    </source>
</evidence>
<dbReference type="EMBL" id="BMOE01000001">
    <property type="protein sequence ID" value="GGJ61456.1"/>
    <property type="molecule type" value="Genomic_DNA"/>
</dbReference>
<dbReference type="PRINTS" id="PR00081">
    <property type="entry name" value="GDHRDH"/>
</dbReference>
<comment type="similarity">
    <text evidence="1">Belongs to the short-chain dehydrogenases/reductases (SDR) family.</text>
</comment>
<protein>
    <submittedName>
        <fullName evidence="4">Short chain dehydrogenase</fullName>
    </submittedName>
</protein>
<name>A0A917P4L0_9DEIO</name>
<accession>A0A917P4L0</accession>
<dbReference type="NCBIfam" id="NF006073">
    <property type="entry name" value="PRK08219.1"/>
    <property type="match status" value="1"/>
</dbReference>
<dbReference type="AlphaFoldDB" id="A0A917P4L0"/>
<dbReference type="SUPFAM" id="SSF51735">
    <property type="entry name" value="NAD(P)-binding Rossmann-fold domains"/>
    <property type="match status" value="1"/>
</dbReference>
<dbReference type="InterPro" id="IPR020904">
    <property type="entry name" value="Sc_DH/Rdtase_CS"/>
</dbReference>
<evidence type="ECO:0000259" key="3">
    <source>
        <dbReference type="SMART" id="SM00822"/>
    </source>
</evidence>
<evidence type="ECO:0000313" key="4">
    <source>
        <dbReference type="EMBL" id="GGJ61456.1"/>
    </source>
</evidence>
<keyword evidence="2" id="KW-0560">Oxidoreductase</keyword>
<dbReference type="GO" id="GO:0016491">
    <property type="term" value="F:oxidoreductase activity"/>
    <property type="evidence" value="ECO:0007669"/>
    <property type="project" value="UniProtKB-KW"/>
</dbReference>
<comment type="caution">
    <text evidence="4">The sequence shown here is derived from an EMBL/GenBank/DDBJ whole genome shotgun (WGS) entry which is preliminary data.</text>
</comment>
<evidence type="ECO:0000313" key="5">
    <source>
        <dbReference type="Proteomes" id="UP000635726"/>
    </source>
</evidence>
<proteinExistence type="inferred from homology"/>
<dbReference type="InterPro" id="IPR002347">
    <property type="entry name" value="SDR_fam"/>
</dbReference>
<dbReference type="Pfam" id="PF00106">
    <property type="entry name" value="adh_short"/>
    <property type="match status" value="1"/>
</dbReference>
<reference evidence="4" key="1">
    <citation type="journal article" date="2014" name="Int. J. Syst. Evol. Microbiol.">
        <title>Complete genome sequence of Corynebacterium casei LMG S-19264T (=DSM 44701T), isolated from a smear-ripened cheese.</title>
        <authorList>
            <consortium name="US DOE Joint Genome Institute (JGI-PGF)"/>
            <person name="Walter F."/>
            <person name="Albersmeier A."/>
            <person name="Kalinowski J."/>
            <person name="Ruckert C."/>
        </authorList>
    </citation>
    <scope>NUCLEOTIDE SEQUENCE</scope>
    <source>
        <strain evidence="4">JCM 14371</strain>
    </source>
</reference>
<feature type="domain" description="Ketoreductase" evidence="3">
    <location>
        <begin position="21"/>
        <end position="193"/>
    </location>
</feature>
<evidence type="ECO:0000256" key="2">
    <source>
        <dbReference type="ARBA" id="ARBA00023002"/>
    </source>
</evidence>
<dbReference type="PROSITE" id="PS00061">
    <property type="entry name" value="ADH_SHORT"/>
    <property type="match status" value="1"/>
</dbReference>
<dbReference type="Gene3D" id="3.40.50.720">
    <property type="entry name" value="NAD(P)-binding Rossmann-like Domain"/>
    <property type="match status" value="1"/>
</dbReference>
<dbReference type="InterPro" id="IPR057326">
    <property type="entry name" value="KR_dom"/>
</dbReference>
<dbReference type="PANTHER" id="PTHR44196">
    <property type="entry name" value="DEHYDROGENASE/REDUCTASE SDR FAMILY MEMBER 7B"/>
    <property type="match status" value="1"/>
</dbReference>
<dbReference type="GO" id="GO:0016020">
    <property type="term" value="C:membrane"/>
    <property type="evidence" value="ECO:0007669"/>
    <property type="project" value="TreeGrafter"/>
</dbReference>
<gene>
    <name evidence="4" type="ORF">GCM10008939_01480</name>
</gene>
<sequence>MGARRVWRVLYTRAMTHSSRPVTLITGATGGIGAALAHVLHRHSLVLQGRDLGRVAALCAELPDARPLVMDLSRPASFAELLEEAGLERVTNVVHNAGVVELGNVAEQSHEIWTHTLAVNVVAPAELTGLLLPRVRAERGNVVFVNSGAGLTANAGWGSYAASKFALRALADALRAEEAQHGVRVTSVYPGRTDTGMQQKVVGQEGGEYRGDAFIRPETVAEAVRYVLEAPRDAVVTDLTVRPGPR</sequence>
<dbReference type="Proteomes" id="UP000635726">
    <property type="component" value="Unassembled WGS sequence"/>
</dbReference>
<organism evidence="4 5">
    <name type="scientific">Deinococcus aquiradiocola</name>
    <dbReference type="NCBI Taxonomy" id="393059"/>
    <lineage>
        <taxon>Bacteria</taxon>
        <taxon>Thermotogati</taxon>
        <taxon>Deinococcota</taxon>
        <taxon>Deinococci</taxon>
        <taxon>Deinococcales</taxon>
        <taxon>Deinococcaceae</taxon>
        <taxon>Deinococcus</taxon>
    </lineage>
</organism>
<dbReference type="PANTHER" id="PTHR44196:SF1">
    <property type="entry name" value="DEHYDROGENASE_REDUCTASE SDR FAMILY MEMBER 7B"/>
    <property type="match status" value="1"/>
</dbReference>
<reference evidence="4" key="2">
    <citation type="submission" date="2020-09" db="EMBL/GenBank/DDBJ databases">
        <authorList>
            <person name="Sun Q."/>
            <person name="Ohkuma M."/>
        </authorList>
    </citation>
    <scope>NUCLEOTIDE SEQUENCE</scope>
    <source>
        <strain evidence="4">JCM 14371</strain>
    </source>
</reference>
<keyword evidence="5" id="KW-1185">Reference proteome</keyword>